<evidence type="ECO:0000313" key="2">
    <source>
        <dbReference type="EMBL" id="GFH30975.1"/>
    </source>
</evidence>
<gene>
    <name evidence="2" type="ORF">HaLaN_29916</name>
</gene>
<keyword evidence="3" id="KW-1185">Reference proteome</keyword>
<accession>A0A6A0AE64</accession>
<name>A0A6A0AE64_HAELA</name>
<sequence length="38" mass="4030">MALARAALQRQEQKPAKGCSRQAAEQVDSLGHGGHRTA</sequence>
<protein>
    <submittedName>
        <fullName evidence="2">Uncharacterized protein</fullName>
    </submittedName>
</protein>
<reference evidence="2 3" key="1">
    <citation type="submission" date="2020-02" db="EMBL/GenBank/DDBJ databases">
        <title>Draft genome sequence of Haematococcus lacustris strain NIES-144.</title>
        <authorList>
            <person name="Morimoto D."/>
            <person name="Nakagawa S."/>
            <person name="Yoshida T."/>
            <person name="Sawayama S."/>
        </authorList>
    </citation>
    <scope>NUCLEOTIDE SEQUENCE [LARGE SCALE GENOMIC DNA]</scope>
    <source>
        <strain evidence="2 3">NIES-144</strain>
    </source>
</reference>
<feature type="compositionally biased region" description="Low complexity" evidence="1">
    <location>
        <begin position="1"/>
        <end position="10"/>
    </location>
</feature>
<dbReference type="EMBL" id="BLLF01005265">
    <property type="protein sequence ID" value="GFH30975.1"/>
    <property type="molecule type" value="Genomic_DNA"/>
</dbReference>
<dbReference type="Proteomes" id="UP000485058">
    <property type="component" value="Unassembled WGS sequence"/>
</dbReference>
<comment type="caution">
    <text evidence="2">The sequence shown here is derived from an EMBL/GenBank/DDBJ whole genome shotgun (WGS) entry which is preliminary data.</text>
</comment>
<organism evidence="2 3">
    <name type="scientific">Haematococcus lacustris</name>
    <name type="common">Green alga</name>
    <name type="synonym">Haematococcus pluvialis</name>
    <dbReference type="NCBI Taxonomy" id="44745"/>
    <lineage>
        <taxon>Eukaryota</taxon>
        <taxon>Viridiplantae</taxon>
        <taxon>Chlorophyta</taxon>
        <taxon>core chlorophytes</taxon>
        <taxon>Chlorophyceae</taxon>
        <taxon>CS clade</taxon>
        <taxon>Chlamydomonadales</taxon>
        <taxon>Haematococcaceae</taxon>
        <taxon>Haematococcus</taxon>
    </lineage>
</organism>
<dbReference type="AlphaFoldDB" id="A0A6A0AE64"/>
<evidence type="ECO:0000256" key="1">
    <source>
        <dbReference type="SAM" id="MobiDB-lite"/>
    </source>
</evidence>
<evidence type="ECO:0000313" key="3">
    <source>
        <dbReference type="Proteomes" id="UP000485058"/>
    </source>
</evidence>
<proteinExistence type="predicted"/>
<feature type="region of interest" description="Disordered" evidence="1">
    <location>
        <begin position="1"/>
        <end position="38"/>
    </location>
</feature>